<gene>
    <name evidence="3" type="ORF">DAPK24_055210</name>
</gene>
<name>A0AAV5RCP0_PICKL</name>
<dbReference type="EMBL" id="BTGB01000009">
    <property type="protein sequence ID" value="GMM48923.1"/>
    <property type="molecule type" value="Genomic_DNA"/>
</dbReference>
<dbReference type="Proteomes" id="UP001378960">
    <property type="component" value="Unassembled WGS sequence"/>
</dbReference>
<proteinExistence type="predicted"/>
<dbReference type="PANTHER" id="PTHR14374">
    <property type="entry name" value="FOIE GRAS"/>
    <property type="match status" value="1"/>
</dbReference>
<evidence type="ECO:0000259" key="2">
    <source>
        <dbReference type="Pfam" id="PF11817"/>
    </source>
</evidence>
<dbReference type="Pfam" id="PF11817">
    <property type="entry name" value="Foie-gras_1"/>
    <property type="match status" value="1"/>
</dbReference>
<keyword evidence="4" id="KW-1185">Reference proteome</keyword>
<organism evidence="3 4">
    <name type="scientific">Pichia kluyveri</name>
    <name type="common">Yeast</name>
    <dbReference type="NCBI Taxonomy" id="36015"/>
    <lineage>
        <taxon>Eukaryota</taxon>
        <taxon>Fungi</taxon>
        <taxon>Dikarya</taxon>
        <taxon>Ascomycota</taxon>
        <taxon>Saccharomycotina</taxon>
        <taxon>Pichiomycetes</taxon>
        <taxon>Pichiales</taxon>
        <taxon>Pichiaceae</taxon>
        <taxon>Pichia</taxon>
    </lineage>
</organism>
<dbReference type="PANTHER" id="PTHR14374:SF0">
    <property type="entry name" value="TRAFFICKING PROTEIN PARTICLE COMPLEX SUBUNIT 11"/>
    <property type="match status" value="1"/>
</dbReference>
<feature type="domain" description="Trafficking protein particle complex subunit 11" evidence="2">
    <location>
        <begin position="435"/>
        <end position="543"/>
    </location>
</feature>
<feature type="repeat" description="TPR" evidence="1">
    <location>
        <begin position="477"/>
        <end position="510"/>
    </location>
</feature>
<dbReference type="PROSITE" id="PS50005">
    <property type="entry name" value="TPR"/>
    <property type="match status" value="1"/>
</dbReference>
<protein>
    <recommendedName>
        <fullName evidence="2">Trafficking protein particle complex subunit 11 domain-containing protein</fullName>
    </recommendedName>
</protein>
<dbReference type="AlphaFoldDB" id="A0AAV5RCP0"/>
<accession>A0AAV5RCP0</accession>
<evidence type="ECO:0000313" key="4">
    <source>
        <dbReference type="Proteomes" id="UP001378960"/>
    </source>
</evidence>
<reference evidence="3 4" key="1">
    <citation type="journal article" date="2023" name="Elife">
        <title>Identification of key yeast species and microbe-microbe interactions impacting larval growth of Drosophila in the wild.</title>
        <authorList>
            <person name="Mure A."/>
            <person name="Sugiura Y."/>
            <person name="Maeda R."/>
            <person name="Honda K."/>
            <person name="Sakurai N."/>
            <person name="Takahashi Y."/>
            <person name="Watada M."/>
            <person name="Katoh T."/>
            <person name="Gotoh A."/>
            <person name="Gotoh Y."/>
            <person name="Taniguchi I."/>
            <person name="Nakamura K."/>
            <person name="Hayashi T."/>
            <person name="Katayama T."/>
            <person name="Uemura T."/>
            <person name="Hattori Y."/>
        </authorList>
    </citation>
    <scope>NUCLEOTIDE SEQUENCE [LARGE SCALE GENOMIC DNA]</scope>
    <source>
        <strain evidence="3 4">PK-24</strain>
    </source>
</reference>
<dbReference type="SUPFAM" id="SSF48452">
    <property type="entry name" value="TPR-like"/>
    <property type="match status" value="1"/>
</dbReference>
<evidence type="ECO:0000256" key="1">
    <source>
        <dbReference type="PROSITE-ProRule" id="PRU00339"/>
    </source>
</evidence>
<comment type="caution">
    <text evidence="3">The sequence shown here is derived from an EMBL/GenBank/DDBJ whole genome shotgun (WGS) entry which is preliminary data.</text>
</comment>
<dbReference type="InterPro" id="IPR021773">
    <property type="entry name" value="TPC11"/>
</dbReference>
<keyword evidence="1" id="KW-0802">TPR repeat</keyword>
<sequence>MHESLSSEYMDQYDISLTQVHAPLVVIQGISKTLRPGISNDENKNSTDSSLYGLEITIERQLDDIQSIYVERFVKIFQQYNNRGKYWWSGSNGSNTISNGMWFNIKYVEQNCQIVVNGSGSQLSPYNSNSQYYGSLLPLEWIKKYVEYLPSVFITVYEIKKDDKLDALMIDEISRIKSRFKNSNIEYIVLLIKQESIDKLDELRMSELISKITSGGKTSLYIMNEGNDEDSIREQNIFCKKLLFKIRKYSNDFFDLKINKLKEKPIKDDQYLENFFKTRNLIKMTLFEQFKNINDYSTKLLEYSYDKLLSILKSIDESSYPLPYRQICQWLDIICLHIVRACIKLHDYNVSYRKFMFHLEKLPLINNRIFNTTWISNQYKWFGELIKYSNDENLIIEGSMLSSNNPILKGKNIVKNSIIFNSFNLPQNGFIFLEAFQYRKLAEMKGEATINDKKTLLNWSLDSFNKAKDGKFNRIESFIYIMLGDLYYSEKNYSMAVNNYNSVLSIYRLEKWKLLIREILIKILKCYIELSRVNEAKKVFIELICVYDNDDEKFKEFLKESRDKIDSLELIEDDSQSIIVKEADDDEDDEHEVFIKEKIFNVDAVVKKYQNLMKDGVDVQIVIEKISKVEELEITKLEVDIGKIGNEEVDIKKVIKNKDDYFIFNKGRLIVTMNIPFKQIGKFYISHIKINGIVNSIKFNTNTNIDVSKYERYVTWYDENGQNESILCHNPRNEFRIIPRIPKIKVVLKYNNVTYNGRNCPIDILFENEDVNEGEDVEIDVEGYAMIRDKKFSIECNDEEDKVLKIGCKKLMNWNVKIPQIRNLKRDINKSEECYINFEISYKLINEFNVRVSTEREARIKILEMLDWNSEIRVENINKDGNLQDKRVWNIKSSVKNLTFEDLHIKNLRFKVKGSKEVEAIIHCDDEKGKLEEFKEFKVEESKIIESKLEVKSINGFIGEVPILVECNIIYEDIKGNEEIYIAEVFNGIIRIGEPRVIVDLIDNNEEIVKILYKVENPSENTIICQTNHSKTDGMMMNEYIKNGTFKVNSGKYFNIQQEYNISKCIVKIDIRLPEFAIYDKINA</sequence>
<evidence type="ECO:0000313" key="3">
    <source>
        <dbReference type="EMBL" id="GMM48923.1"/>
    </source>
</evidence>
<dbReference type="Gene3D" id="1.25.40.10">
    <property type="entry name" value="Tetratricopeptide repeat domain"/>
    <property type="match status" value="1"/>
</dbReference>
<dbReference type="InterPro" id="IPR011990">
    <property type="entry name" value="TPR-like_helical_dom_sf"/>
</dbReference>
<dbReference type="InterPro" id="IPR019734">
    <property type="entry name" value="TPR_rpt"/>
</dbReference>